<protein>
    <submittedName>
        <fullName evidence="2">Uncharacterized protein</fullName>
    </submittedName>
</protein>
<dbReference type="InterPro" id="IPR029058">
    <property type="entry name" value="AB_hydrolase_fold"/>
</dbReference>
<evidence type="ECO:0000313" key="3">
    <source>
        <dbReference type="Proteomes" id="UP000068067"/>
    </source>
</evidence>
<gene>
    <name evidence="2" type="ORF">CDES_09320</name>
</gene>
<dbReference type="EMBL" id="CP009220">
    <property type="protein sequence ID" value="ALC06255.1"/>
    <property type="molecule type" value="Genomic_DNA"/>
</dbReference>
<name>A0A0M4CQM6_9CORY</name>
<evidence type="ECO:0000313" key="2">
    <source>
        <dbReference type="EMBL" id="ALC06255.1"/>
    </source>
</evidence>
<dbReference type="Proteomes" id="UP000068067">
    <property type="component" value="Chromosome"/>
</dbReference>
<dbReference type="STRING" id="931089.CDES_09320"/>
<dbReference type="PATRIC" id="fig|931089.4.peg.1882"/>
<evidence type="ECO:0000256" key="1">
    <source>
        <dbReference type="SAM" id="MobiDB-lite"/>
    </source>
</evidence>
<organism evidence="2 3">
    <name type="scientific">Corynebacterium deserti GIMN1.010</name>
    <dbReference type="NCBI Taxonomy" id="931089"/>
    <lineage>
        <taxon>Bacteria</taxon>
        <taxon>Bacillati</taxon>
        <taxon>Actinomycetota</taxon>
        <taxon>Actinomycetes</taxon>
        <taxon>Mycobacteriales</taxon>
        <taxon>Corynebacteriaceae</taxon>
        <taxon>Corynebacterium</taxon>
    </lineage>
</organism>
<proteinExistence type="predicted"/>
<dbReference type="AlphaFoldDB" id="A0A0M4CQM6"/>
<dbReference type="KEGG" id="cdx:CDES_09320"/>
<reference evidence="2 3" key="1">
    <citation type="submission" date="2014-08" db="EMBL/GenBank/DDBJ databases">
        <title>Complete genome sequence of Corynebacterium deserti GIMN1.010 (=DSM 45689), isolated from desert sand in western China.</title>
        <authorList>
            <person name="Ruckert C."/>
            <person name="Albersmeier A."/>
            <person name="Kalinowski J."/>
        </authorList>
    </citation>
    <scope>NUCLEOTIDE SEQUENCE [LARGE SCALE GENOMIC DNA]</scope>
    <source>
        <strain evidence="2 3">GIMN1.010</strain>
    </source>
</reference>
<sequence length="632" mass="68607">MTPVTTPTLVYLHGVGQGDLQQEWKANLSATLTRIGYPDLSDVTVITPVYADELKEHSDTQRSLALRPLRKDRGSNSTHVFDFERRIAAMEHRLGRHNRGAGGAFPQAVVNASVALPIFAQARNYVNNTQIRAQVHKCIVDQLPTEGDIVILGHSLGSVIAADLLLRLPEGLTVKGLATIGSPLSNENFNVDDIAKHLKTPPSNLSWWVNFWSGSDPVAAKRGVSTTIPWVLDFRIKTPLIPGPAHSSRKYCADEAVAEAIGFGLFGSRSKEIVLAEKNLKLPLDDTEIFVLQALRYGYLISTRLKGDDARRYAYALRETQARMVAEIKERNARENKPVPAEISWLDFDIADPEADAPIPKKSPYMPKVQAYERLLELVGHNLLQPFEIEVSEKIKREALEDFTSETYLGSPLGMEIYQALHEAEQIVSVAPKTNWRRWGAFGVGAAALTVATGGLALAAAPGVVGAAAITSALASFGPGGMIGGIVTAGTLATVGGGSFTVGALSSVNSSEEVEAMVVHRLSLALLWEANGVDRVQEIWDELANAERTLNRDYTRLKNVSDSSSPILKDCEQQLHTVTRALKYLGDHGMGPGGDLPEKETENAEAEEGTQEPKSVVAPLVKILSKKHETEG</sequence>
<dbReference type="SUPFAM" id="SSF53474">
    <property type="entry name" value="alpha/beta-Hydrolases"/>
    <property type="match status" value="1"/>
</dbReference>
<feature type="region of interest" description="Disordered" evidence="1">
    <location>
        <begin position="586"/>
        <end position="619"/>
    </location>
</feature>
<accession>A0A0M4CQM6</accession>
<keyword evidence="3" id="KW-1185">Reference proteome</keyword>
<dbReference type="Gene3D" id="3.40.50.1820">
    <property type="entry name" value="alpha/beta hydrolase"/>
    <property type="match status" value="1"/>
</dbReference>